<gene>
    <name evidence="5" type="ORF">ACHAWO_012295</name>
</gene>
<keyword evidence="6" id="KW-1185">Reference proteome</keyword>
<dbReference type="PRINTS" id="PR00320">
    <property type="entry name" value="GPROTEINBRPT"/>
</dbReference>
<evidence type="ECO:0000313" key="5">
    <source>
        <dbReference type="EMBL" id="KAL3773757.1"/>
    </source>
</evidence>
<dbReference type="PROSITE" id="PS50294">
    <property type="entry name" value="WD_REPEATS_REGION"/>
    <property type="match status" value="2"/>
</dbReference>
<feature type="repeat" description="WD" evidence="3">
    <location>
        <begin position="397"/>
        <end position="438"/>
    </location>
</feature>
<accession>A0ABD3NCU0</accession>
<dbReference type="AlphaFoldDB" id="A0ABD3NCU0"/>
<protein>
    <recommendedName>
        <fullName evidence="7">Autophagy-related protein 16 domain-containing protein</fullName>
    </recommendedName>
</protein>
<evidence type="ECO:0000256" key="2">
    <source>
        <dbReference type="ARBA" id="ARBA00022737"/>
    </source>
</evidence>
<feature type="repeat" description="WD" evidence="3">
    <location>
        <begin position="354"/>
        <end position="395"/>
    </location>
</feature>
<dbReference type="Gene3D" id="2.130.10.10">
    <property type="entry name" value="YVTN repeat-like/Quinoprotein amine dehydrogenase"/>
    <property type="match status" value="3"/>
</dbReference>
<dbReference type="PANTHER" id="PTHR19878:SF8">
    <property type="entry name" value="AUTOPHAGY-RELATED 16, ISOFORM F"/>
    <property type="match status" value="1"/>
</dbReference>
<feature type="repeat" description="WD" evidence="3">
    <location>
        <begin position="270"/>
        <end position="312"/>
    </location>
</feature>
<feature type="coiled-coil region" evidence="4">
    <location>
        <begin position="26"/>
        <end position="223"/>
    </location>
</feature>
<dbReference type="CDD" id="cd00200">
    <property type="entry name" value="WD40"/>
    <property type="match status" value="1"/>
</dbReference>
<evidence type="ECO:0008006" key="7">
    <source>
        <dbReference type="Google" id="ProtNLM"/>
    </source>
</evidence>
<evidence type="ECO:0000313" key="6">
    <source>
        <dbReference type="Proteomes" id="UP001530400"/>
    </source>
</evidence>
<sequence length="565" mass="62395">MEEIYSLVQKRNATETLPFLPIHSANSYLQNLADTLQIRCESLERQYLEQQQLVAEQAQLIQQHNAVSEKQTSSKTENRLKEKLAKLQDELNVKLQNEVQSAAAALETSKELSSLKEQCTTHESTILSMQMELDRSNEIIKHLTAELEESKSRTRLAEDQFDGLKDAIRTLQDENDEKTKLNERLISEAVTVKEQFMDQFNAMNETVEKLKKEAEMLKSLNKNSKSWFGLPRGAHLTGAATRDTEKEEAKTTRQWGAVGAVLPTQPLHTIQAHKNDATCVRYDGSNLNLVATASSDSTVKVWDTSNGQLQATFSGGGSHPMLGVDISGGIVCGCGADKTCRVWRYDTKRMIHQLAGHSQKVTCIRLFPGEKSVLTASADRSIKIWDISRNTYSQTTTMRHSSTANCSDVSEETQSFATGHLDGGLRFWDVRSGDRVLDIPNLHDGGVTSVHWNPKNSHEVLTNGRDSTLRIVDARTSTAISTFRDPGFRTLTNYASSSFSPDGHYIAAGCGDSGNIYVWDVAKNTIEKKLSGHPNGAVGVSWGMGGTNGQQTASIDKAGVMILWA</sequence>
<dbReference type="PROSITE" id="PS50082">
    <property type="entry name" value="WD_REPEATS_2"/>
    <property type="match status" value="4"/>
</dbReference>
<dbReference type="PROSITE" id="PS00678">
    <property type="entry name" value="WD_REPEATS_1"/>
    <property type="match status" value="2"/>
</dbReference>
<dbReference type="Proteomes" id="UP001530400">
    <property type="component" value="Unassembled WGS sequence"/>
</dbReference>
<evidence type="ECO:0000256" key="4">
    <source>
        <dbReference type="SAM" id="Coils"/>
    </source>
</evidence>
<dbReference type="InterPro" id="IPR045160">
    <property type="entry name" value="ATG16"/>
</dbReference>
<keyword evidence="2" id="KW-0677">Repeat</keyword>
<dbReference type="SMART" id="SM00320">
    <property type="entry name" value="WD40"/>
    <property type="match status" value="7"/>
</dbReference>
<dbReference type="InterPro" id="IPR020472">
    <property type="entry name" value="WD40_PAC1"/>
</dbReference>
<dbReference type="EMBL" id="JALLPJ020001220">
    <property type="protein sequence ID" value="KAL3773757.1"/>
    <property type="molecule type" value="Genomic_DNA"/>
</dbReference>
<reference evidence="5 6" key="1">
    <citation type="submission" date="2024-10" db="EMBL/GenBank/DDBJ databases">
        <title>Updated reference genomes for cyclostephanoid diatoms.</title>
        <authorList>
            <person name="Roberts W.R."/>
            <person name="Alverson A.J."/>
        </authorList>
    </citation>
    <scope>NUCLEOTIDE SEQUENCE [LARGE SCALE GENOMIC DNA]</scope>
    <source>
        <strain evidence="5 6">AJA010-31</strain>
    </source>
</reference>
<keyword evidence="4" id="KW-0175">Coiled coil</keyword>
<dbReference type="Pfam" id="PF00400">
    <property type="entry name" value="WD40"/>
    <property type="match status" value="4"/>
</dbReference>
<name>A0ABD3NCU0_9STRA</name>
<dbReference type="PANTHER" id="PTHR19878">
    <property type="entry name" value="AUTOPHAGY PROTEIN 16-LIKE"/>
    <property type="match status" value="1"/>
</dbReference>
<keyword evidence="1 3" id="KW-0853">WD repeat</keyword>
<dbReference type="InterPro" id="IPR001680">
    <property type="entry name" value="WD40_rpt"/>
</dbReference>
<dbReference type="SUPFAM" id="SSF50978">
    <property type="entry name" value="WD40 repeat-like"/>
    <property type="match status" value="1"/>
</dbReference>
<comment type="caution">
    <text evidence="5">The sequence shown here is derived from an EMBL/GenBank/DDBJ whole genome shotgun (WGS) entry which is preliminary data.</text>
</comment>
<organism evidence="5 6">
    <name type="scientific">Cyclotella atomus</name>
    <dbReference type="NCBI Taxonomy" id="382360"/>
    <lineage>
        <taxon>Eukaryota</taxon>
        <taxon>Sar</taxon>
        <taxon>Stramenopiles</taxon>
        <taxon>Ochrophyta</taxon>
        <taxon>Bacillariophyta</taxon>
        <taxon>Coscinodiscophyceae</taxon>
        <taxon>Thalassiosirophycidae</taxon>
        <taxon>Stephanodiscales</taxon>
        <taxon>Stephanodiscaceae</taxon>
        <taxon>Cyclotella</taxon>
    </lineage>
</organism>
<dbReference type="InterPro" id="IPR019775">
    <property type="entry name" value="WD40_repeat_CS"/>
</dbReference>
<evidence type="ECO:0000256" key="3">
    <source>
        <dbReference type="PROSITE-ProRule" id="PRU00221"/>
    </source>
</evidence>
<feature type="repeat" description="WD" evidence="3">
    <location>
        <begin position="440"/>
        <end position="482"/>
    </location>
</feature>
<evidence type="ECO:0000256" key="1">
    <source>
        <dbReference type="ARBA" id="ARBA00022574"/>
    </source>
</evidence>
<proteinExistence type="predicted"/>
<dbReference type="InterPro" id="IPR015943">
    <property type="entry name" value="WD40/YVTN_repeat-like_dom_sf"/>
</dbReference>
<dbReference type="InterPro" id="IPR036322">
    <property type="entry name" value="WD40_repeat_dom_sf"/>
</dbReference>